<dbReference type="OrthoDB" id="2135488at2759"/>
<dbReference type="Proteomes" id="UP000784294">
    <property type="component" value="Unassembled WGS sequence"/>
</dbReference>
<feature type="region of interest" description="Disordered" evidence="1">
    <location>
        <begin position="41"/>
        <end position="134"/>
    </location>
</feature>
<accession>A0A3S5FFB3</accession>
<proteinExistence type="predicted"/>
<protein>
    <submittedName>
        <fullName evidence="2">Uncharacterized protein</fullName>
    </submittedName>
</protein>
<dbReference type="AlphaFoldDB" id="A0A3S5FFB3"/>
<evidence type="ECO:0000256" key="1">
    <source>
        <dbReference type="SAM" id="MobiDB-lite"/>
    </source>
</evidence>
<feature type="non-terminal residue" evidence="2">
    <location>
        <position position="134"/>
    </location>
</feature>
<evidence type="ECO:0000313" key="3">
    <source>
        <dbReference type="Proteomes" id="UP000784294"/>
    </source>
</evidence>
<comment type="caution">
    <text evidence="2">The sequence shown here is derived from an EMBL/GenBank/DDBJ whole genome shotgun (WGS) entry which is preliminary data.</text>
</comment>
<organism evidence="2 3">
    <name type="scientific">Protopolystoma xenopodis</name>
    <dbReference type="NCBI Taxonomy" id="117903"/>
    <lineage>
        <taxon>Eukaryota</taxon>
        <taxon>Metazoa</taxon>
        <taxon>Spiralia</taxon>
        <taxon>Lophotrochozoa</taxon>
        <taxon>Platyhelminthes</taxon>
        <taxon>Monogenea</taxon>
        <taxon>Polyopisthocotylea</taxon>
        <taxon>Polystomatidea</taxon>
        <taxon>Polystomatidae</taxon>
        <taxon>Protopolystoma</taxon>
    </lineage>
</organism>
<evidence type="ECO:0000313" key="2">
    <source>
        <dbReference type="EMBL" id="VEL30689.1"/>
    </source>
</evidence>
<reference evidence="2" key="1">
    <citation type="submission" date="2018-11" db="EMBL/GenBank/DDBJ databases">
        <authorList>
            <consortium name="Pathogen Informatics"/>
        </authorList>
    </citation>
    <scope>NUCLEOTIDE SEQUENCE</scope>
</reference>
<dbReference type="EMBL" id="CAAALY010114535">
    <property type="protein sequence ID" value="VEL30689.1"/>
    <property type="molecule type" value="Genomic_DNA"/>
</dbReference>
<name>A0A3S5FFB3_9PLAT</name>
<gene>
    <name evidence="2" type="ORF">PXEA_LOCUS24129</name>
</gene>
<keyword evidence="3" id="KW-1185">Reference proteome</keyword>
<feature type="compositionally biased region" description="Acidic residues" evidence="1">
    <location>
        <begin position="79"/>
        <end position="92"/>
    </location>
</feature>
<sequence length="134" mass="15197">MKEWRSSLEYLSRYPNVICKVTGSSGLYRLEEALDPEHFCTSNESSIRPKEAPHKSPVRVSGVRAKPGLPNSAPLVCYSDEDSEMEEEESDEERSQTKKRKKCHQEASDEEMLVEISTGLPDKQSELSLLTSYQ</sequence>